<evidence type="ECO:0000256" key="2">
    <source>
        <dbReference type="SAM" id="SignalP"/>
    </source>
</evidence>
<evidence type="ECO:0008006" key="5">
    <source>
        <dbReference type="Google" id="ProtNLM"/>
    </source>
</evidence>
<gene>
    <name evidence="3" type="ORF">AKJ09_09101</name>
</gene>
<protein>
    <recommendedName>
        <fullName evidence="5">BNR repeat domain protein</fullName>
    </recommendedName>
</protein>
<dbReference type="InterPro" id="IPR009091">
    <property type="entry name" value="RCC1/BLIP-II"/>
</dbReference>
<dbReference type="PROSITE" id="PS50012">
    <property type="entry name" value="RCC1_3"/>
    <property type="match status" value="3"/>
</dbReference>
<reference evidence="3 4" key="1">
    <citation type="submission" date="2015-08" db="EMBL/GenBank/DDBJ databases">
        <authorList>
            <person name="Babu N.S."/>
            <person name="Beckwith C.J."/>
            <person name="Beseler K.G."/>
            <person name="Brison A."/>
            <person name="Carone J.V."/>
            <person name="Caskin T.P."/>
            <person name="Diamond M."/>
            <person name="Durham M.E."/>
            <person name="Foxe J.M."/>
            <person name="Go M."/>
            <person name="Henderson B.A."/>
            <person name="Jones I.B."/>
            <person name="McGettigan J.A."/>
            <person name="Micheletti S.J."/>
            <person name="Nasrallah M.E."/>
            <person name="Ortiz D."/>
            <person name="Piller C.R."/>
            <person name="Privatt S.R."/>
            <person name="Schneider S.L."/>
            <person name="Sharp S."/>
            <person name="Smith T.C."/>
            <person name="Stanton J.D."/>
            <person name="Ullery H.E."/>
            <person name="Wilson R.J."/>
            <person name="Serrano M.G."/>
            <person name="Buck G."/>
            <person name="Lee V."/>
            <person name="Wang Y."/>
            <person name="Carvalho R."/>
            <person name="Voegtly L."/>
            <person name="Shi R."/>
            <person name="Duckworth R."/>
            <person name="Johnson A."/>
            <person name="Loviza R."/>
            <person name="Walstead R."/>
            <person name="Shah Z."/>
            <person name="Kiflezghi M."/>
            <person name="Wade K."/>
            <person name="Ball S.L."/>
            <person name="Bradley K.W."/>
            <person name="Asai D.J."/>
            <person name="Bowman C.A."/>
            <person name="Russell D.A."/>
            <person name="Pope W.H."/>
            <person name="Jacobs-Sera D."/>
            <person name="Hendrix R.W."/>
            <person name="Hatfull G.F."/>
        </authorList>
    </citation>
    <scope>NUCLEOTIDE SEQUENCE [LARGE SCALE GENOMIC DNA]</scope>
    <source>
        <strain evidence="3 4">DSM 27648</strain>
    </source>
</reference>
<dbReference type="RefSeq" id="WP_146653361.1">
    <property type="nucleotide sequence ID" value="NZ_CP012333.1"/>
</dbReference>
<organism evidence="3 4">
    <name type="scientific">Labilithrix luteola</name>
    <dbReference type="NCBI Taxonomy" id="1391654"/>
    <lineage>
        <taxon>Bacteria</taxon>
        <taxon>Pseudomonadati</taxon>
        <taxon>Myxococcota</taxon>
        <taxon>Polyangia</taxon>
        <taxon>Polyangiales</taxon>
        <taxon>Labilitrichaceae</taxon>
        <taxon>Labilithrix</taxon>
    </lineage>
</organism>
<dbReference type="Proteomes" id="UP000064967">
    <property type="component" value="Chromosome"/>
</dbReference>
<dbReference type="GO" id="GO:0005737">
    <property type="term" value="C:cytoplasm"/>
    <property type="evidence" value="ECO:0007669"/>
    <property type="project" value="TreeGrafter"/>
</dbReference>
<sequence length="455" mass="46743">MRFTRRLLDRRAAAAVAVVSLLPTALVSASCAASDATPGFDPTDAAPETSRSDAAVGNDAGELDASRDVEAFDATARSVECASAHCATSLSTVQTTGAWDDYTEGFCALLQDGTVACWGTDRGGQLGRGDEAGALGSSSTPQRVVGLSNVSALDHTCAVEKDGTAWCWGTGPFVRSDAAAVTTERTPVKLPIPPAKKVATGRTAACAIVGEGVFCWGQNDNGQIAPAKVAPFNAVLEPREVPLPAGAPLRDLIVGRASFVLREDGTATSWGANPPLARVSSLFPDPYPLQIGLSGVSSLDNVSENACATAGGTGYCWGNVISLWNSTDRAIPEPVVAPEPLVQIATTDAWSSYDTATSTAVAHPQRWCATAASGAVYCWGYNASGQAGDGTNDHAYHAVKVTGLPAPAVQVKTLPDSTCALLTNGSIFCWGSNGYGQLGNGTGQGSRVPQEVVLP</sequence>
<dbReference type="AlphaFoldDB" id="A0A0K1Q9M9"/>
<dbReference type="PANTHER" id="PTHR45982">
    <property type="entry name" value="REGULATOR OF CHROMOSOME CONDENSATION"/>
    <property type="match status" value="1"/>
</dbReference>
<dbReference type="Gene3D" id="2.130.10.30">
    <property type="entry name" value="Regulator of chromosome condensation 1/beta-lactamase-inhibitor protein II"/>
    <property type="match status" value="2"/>
</dbReference>
<evidence type="ECO:0000313" key="3">
    <source>
        <dbReference type="EMBL" id="AKV02438.1"/>
    </source>
</evidence>
<feature type="region of interest" description="Disordered" evidence="1">
    <location>
        <begin position="35"/>
        <end position="58"/>
    </location>
</feature>
<feature type="chain" id="PRO_5005467095" description="BNR repeat domain protein" evidence="2">
    <location>
        <begin position="30"/>
        <end position="455"/>
    </location>
</feature>
<dbReference type="InterPro" id="IPR000408">
    <property type="entry name" value="Reg_chr_condens"/>
</dbReference>
<keyword evidence="2" id="KW-0732">Signal</keyword>
<evidence type="ECO:0000256" key="1">
    <source>
        <dbReference type="SAM" id="MobiDB-lite"/>
    </source>
</evidence>
<dbReference type="EMBL" id="CP012333">
    <property type="protein sequence ID" value="AKV02438.1"/>
    <property type="molecule type" value="Genomic_DNA"/>
</dbReference>
<dbReference type="InterPro" id="IPR051553">
    <property type="entry name" value="Ran_GTPase-activating"/>
</dbReference>
<dbReference type="KEGG" id="llu:AKJ09_09101"/>
<dbReference type="PANTHER" id="PTHR45982:SF1">
    <property type="entry name" value="REGULATOR OF CHROMOSOME CONDENSATION"/>
    <property type="match status" value="1"/>
</dbReference>
<dbReference type="GO" id="GO:0005085">
    <property type="term" value="F:guanyl-nucleotide exchange factor activity"/>
    <property type="evidence" value="ECO:0007669"/>
    <property type="project" value="TreeGrafter"/>
</dbReference>
<keyword evidence="4" id="KW-1185">Reference proteome</keyword>
<evidence type="ECO:0000313" key="4">
    <source>
        <dbReference type="Proteomes" id="UP000064967"/>
    </source>
</evidence>
<dbReference type="Pfam" id="PF13540">
    <property type="entry name" value="RCC1_2"/>
    <property type="match status" value="2"/>
</dbReference>
<proteinExistence type="predicted"/>
<dbReference type="STRING" id="1391654.AKJ09_09101"/>
<dbReference type="PROSITE" id="PS51257">
    <property type="entry name" value="PROKAR_LIPOPROTEIN"/>
    <property type="match status" value="1"/>
</dbReference>
<dbReference type="SUPFAM" id="SSF50985">
    <property type="entry name" value="RCC1/BLIP-II"/>
    <property type="match status" value="1"/>
</dbReference>
<feature type="signal peptide" evidence="2">
    <location>
        <begin position="1"/>
        <end position="29"/>
    </location>
</feature>
<accession>A0A0K1Q9M9</accession>
<dbReference type="Pfam" id="PF00415">
    <property type="entry name" value="RCC1"/>
    <property type="match status" value="1"/>
</dbReference>
<dbReference type="OrthoDB" id="9758365at2"/>
<name>A0A0K1Q9M9_9BACT</name>